<dbReference type="STRING" id="164328.H3GP75"/>
<feature type="compositionally biased region" description="Basic residues" evidence="1">
    <location>
        <begin position="222"/>
        <end position="232"/>
    </location>
</feature>
<dbReference type="InterPro" id="IPR041677">
    <property type="entry name" value="DNA2/NAM7_AAA_11"/>
</dbReference>
<accession>H3GP75</accession>
<proteinExistence type="predicted"/>
<dbReference type="GO" id="GO:0071013">
    <property type="term" value="C:catalytic step 2 spliceosome"/>
    <property type="evidence" value="ECO:0000318"/>
    <property type="project" value="GO_Central"/>
</dbReference>
<evidence type="ECO:0000259" key="3">
    <source>
        <dbReference type="Pfam" id="PF13087"/>
    </source>
</evidence>
<keyword evidence="7" id="KW-1185">Reference proteome</keyword>
<dbReference type="GO" id="GO:0004386">
    <property type="term" value="F:helicase activity"/>
    <property type="evidence" value="ECO:0007669"/>
    <property type="project" value="InterPro"/>
</dbReference>
<dbReference type="Pfam" id="PF16399">
    <property type="entry name" value="Aquarius_N_1st"/>
    <property type="match status" value="1"/>
</dbReference>
<dbReference type="InParanoid" id="H3GP75"/>
<evidence type="ECO:0000259" key="5">
    <source>
        <dbReference type="Pfam" id="PF21143"/>
    </source>
</evidence>
<feature type="domain" description="DNA2/NAM7 helicase helicase" evidence="2">
    <location>
        <begin position="857"/>
        <end position="1174"/>
    </location>
</feature>
<evidence type="ECO:0008006" key="8">
    <source>
        <dbReference type="Google" id="ProtNLM"/>
    </source>
</evidence>
<dbReference type="Pfam" id="PF21143">
    <property type="entry name" value="Aquarius_N_2nd"/>
    <property type="match status" value="1"/>
</dbReference>
<dbReference type="OMA" id="YRVWLDC"/>
<dbReference type="InterPro" id="IPR048966">
    <property type="entry name" value="Aquarius_b-barrel"/>
</dbReference>
<dbReference type="EnsemblProtists" id="Phyra78472">
    <property type="protein sequence ID" value="Phyra78472"/>
    <property type="gene ID" value="Phyra78472"/>
</dbReference>
<dbReference type="eggNOG" id="KOG1806">
    <property type="taxonomic scope" value="Eukaryota"/>
</dbReference>
<dbReference type="HOGENOM" id="CLU_001195_1_0_1"/>
<evidence type="ECO:0000256" key="1">
    <source>
        <dbReference type="SAM" id="MobiDB-lite"/>
    </source>
</evidence>
<evidence type="ECO:0000259" key="4">
    <source>
        <dbReference type="Pfam" id="PF16399"/>
    </source>
</evidence>
<dbReference type="Proteomes" id="UP000005238">
    <property type="component" value="Unassembled WGS sequence"/>
</dbReference>
<organism evidence="6 7">
    <name type="scientific">Phytophthora ramorum</name>
    <name type="common">Sudden oak death agent</name>
    <dbReference type="NCBI Taxonomy" id="164328"/>
    <lineage>
        <taxon>Eukaryota</taxon>
        <taxon>Sar</taxon>
        <taxon>Stramenopiles</taxon>
        <taxon>Oomycota</taxon>
        <taxon>Peronosporomycetes</taxon>
        <taxon>Peronosporales</taxon>
        <taxon>Peronosporaceae</taxon>
        <taxon>Phytophthora</taxon>
    </lineage>
</organism>
<dbReference type="VEuPathDB" id="FungiDB:KRP22_4463"/>
<evidence type="ECO:0000313" key="6">
    <source>
        <dbReference type="EnsemblProtists" id="Phyra78472"/>
    </source>
</evidence>
<feature type="domain" description="RNA helicase aquarius beta-barrel" evidence="5">
    <location>
        <begin position="558"/>
        <end position="721"/>
    </location>
</feature>
<dbReference type="Pfam" id="PF13087">
    <property type="entry name" value="AAA_12"/>
    <property type="match status" value="1"/>
</dbReference>
<evidence type="ECO:0000313" key="7">
    <source>
        <dbReference type="Proteomes" id="UP000005238"/>
    </source>
</evidence>
<protein>
    <recommendedName>
        <fullName evidence="8">AAA+ ATPase domain-containing protein</fullName>
    </recommendedName>
</protein>
<dbReference type="InterPro" id="IPR045055">
    <property type="entry name" value="DNA2/NAM7-like"/>
</dbReference>
<dbReference type="Pfam" id="PF13086">
    <property type="entry name" value="AAA_11"/>
    <property type="match status" value="1"/>
</dbReference>
<dbReference type="PANTHER" id="PTHR10887">
    <property type="entry name" value="DNA2/NAM7 HELICASE FAMILY"/>
    <property type="match status" value="1"/>
</dbReference>
<dbReference type="FunFam" id="3.40.50.300:FF:002863">
    <property type="entry name" value="Pre-mRNA-splicing factor cwf11"/>
    <property type="match status" value="1"/>
</dbReference>
<dbReference type="PANTHER" id="PTHR10887:SF5">
    <property type="entry name" value="RNA HELICASE AQUARIUS"/>
    <property type="match status" value="1"/>
</dbReference>
<sequence length="1448" mass="160911">MPRRAASSASSGSAPTACELAQKVLDQAPSKESLDSVASLYASFLGEESSDADTLKCLQELDNMNFLEDALWPLADVIGSVRDCRHHVKKAWLVSVLLLVGFRAREGDISSCNGVWTFLKEEDAAWNTCWTSLWALLAEADSSMEDDAKWTLKEQTALTQFLITCFQSLEVQQVASCVLQLTSLPLWTALSPSQRALEFQTYPKLERHWNRIMSDGSQEKKSAKKNKRRKLKAATETPRYEQIALVQRLDAFFEIVKAPMDEDVPKHEFTQRFRFVALFLALLIDLLGQLPTRRFLQTVLRRRHVRTVLQNSPLLQHARQWQNANERDALRKQLALLDASIRFPIDAHTGTSLSPREYREHQSRHIQALQQCAFQSFRNSRVEEFAIAPCGHIADASSFTEMLNPVVAADRQRLTALAVAVGVLADQAEADSTSDAELVDFFKEEYSFAISNENDALSSNAPVFPTELDIWNGMLDRKDAPQQAEASDVNETTENIYGAGDTNLFPLLSVRKLGLQFLNLADYLQRNYDLLRLEAAQDIRGDLEAAIKQLDAVRALRSSSGNDTIFRGFSRTAAPLSDALQIVKVGKPALGQTTPASVVAHLEVELSSGHDRKHFDCYQTKEVVFLVTIRATADEGAEIMGFQKQPKDTGSFPENFGVQYVRAAEIIKVTDVAGNVINDENPVGKGSKRVFMLALDGAQYKTDLEAGHLEAYEQVNVLVRRKPRENNFKAVLDTIAGAWHNANKEDLLPGWLHDLFLGYGDPAAALYKSIYKSRAEKQVVVPMGELLLDGKHALEAGGADKLVNAEDESQELNAKDAAAPFTYAEDLREGTSIIQAYVKQKSAAPPSVNPPVRFTKAQVAAVRTGMCEGLTLVVGPPGTGKTDVAVQLVLNLYRTTPAREKLLIVAHSNQALNDFFAKILEQHVIHEAEIVRMGQPQLANDAKDSNEGAFHADFSRNGRVAFLLERRTALLTEVEQMAQWLIKRDAAQYAGLAGGSASYSCENALIFYQFHMKAFLDAAREATELPSKDEMVTALSEFYAMRKESVPDKIETLREFAADIESYFAELRRLQPFELLQTPRQRGDMYLIHHARIVAMTCTHAALNHQKFTDLGLTFGSFIMEEAAQVSELDSLVPLLLACSEKMGPTPIESKTSSALKRVVLMGDAKQLPPVVKSLALKNYAHFDQSLFTRLLRLGVPHVVLDRQGRSRTELADIYRWRYDGISASGDKTTLSDLPRVESTPEYQTGNVGFAHVAQLIDLSGSSKEHQPKPFAFENEEEARFIVALFRYMIGIGYRAEQVTILTTYNAQKELLQRLLRAKGAKACKVSTVDRFQGQQNDFVLLSTVRSGTAVGHLRDVRRASTAFSRARLGLYVVGCRSTLEQARELQPFLSKLVSIAEKNDSDKATKLALVPSERLGGKAKTTKAKSNGVVYVSDRKQLEKVVTDLKA</sequence>
<name>H3GP75_PHYRM</name>
<evidence type="ECO:0000259" key="2">
    <source>
        <dbReference type="Pfam" id="PF13086"/>
    </source>
</evidence>
<dbReference type="Gene3D" id="3.40.50.300">
    <property type="entry name" value="P-loop containing nucleotide triphosphate hydrolases"/>
    <property type="match status" value="2"/>
</dbReference>
<feature type="region of interest" description="Disordered" evidence="1">
    <location>
        <begin position="216"/>
        <end position="235"/>
    </location>
</feature>
<dbReference type="SUPFAM" id="SSF52540">
    <property type="entry name" value="P-loop containing nucleoside triphosphate hydrolases"/>
    <property type="match status" value="1"/>
</dbReference>
<feature type="domain" description="RNA helicase aquarius N-terminal" evidence="4">
    <location>
        <begin position="36"/>
        <end position="426"/>
    </location>
</feature>
<feature type="domain" description="DNA2/NAM7 helicase-like C-terminal" evidence="3">
    <location>
        <begin position="1184"/>
        <end position="1377"/>
    </location>
</feature>
<dbReference type="InterPro" id="IPR027417">
    <property type="entry name" value="P-loop_NTPase"/>
</dbReference>
<dbReference type="VEuPathDB" id="FungiDB:KRP23_13749"/>
<dbReference type="EMBL" id="DS566029">
    <property type="status" value="NOT_ANNOTATED_CDS"/>
    <property type="molecule type" value="Genomic_DNA"/>
</dbReference>
<dbReference type="InterPro" id="IPR032174">
    <property type="entry name" value="Aquarius_N"/>
</dbReference>
<dbReference type="CDD" id="cd18808">
    <property type="entry name" value="SF1_C_Upf1"/>
    <property type="match status" value="1"/>
</dbReference>
<reference evidence="6" key="2">
    <citation type="submission" date="2015-06" db="UniProtKB">
        <authorList>
            <consortium name="EnsemblProtists"/>
        </authorList>
    </citation>
    <scope>IDENTIFICATION</scope>
    <source>
        <strain evidence="6">Pr102</strain>
    </source>
</reference>
<dbReference type="InterPro" id="IPR041679">
    <property type="entry name" value="DNA2/NAM7-like_C"/>
</dbReference>
<dbReference type="InterPro" id="IPR047187">
    <property type="entry name" value="SF1_C_Upf1"/>
</dbReference>
<reference evidence="7" key="1">
    <citation type="journal article" date="2006" name="Science">
        <title>Phytophthora genome sequences uncover evolutionary origins and mechanisms of pathogenesis.</title>
        <authorList>
            <person name="Tyler B.M."/>
            <person name="Tripathy S."/>
            <person name="Zhang X."/>
            <person name="Dehal P."/>
            <person name="Jiang R.H."/>
            <person name="Aerts A."/>
            <person name="Arredondo F.D."/>
            <person name="Baxter L."/>
            <person name="Bensasson D."/>
            <person name="Beynon J.L."/>
            <person name="Chapman J."/>
            <person name="Damasceno C.M."/>
            <person name="Dorrance A.E."/>
            <person name="Dou D."/>
            <person name="Dickerman A.W."/>
            <person name="Dubchak I.L."/>
            <person name="Garbelotto M."/>
            <person name="Gijzen M."/>
            <person name="Gordon S.G."/>
            <person name="Govers F."/>
            <person name="Grunwald N.J."/>
            <person name="Huang W."/>
            <person name="Ivors K.L."/>
            <person name="Jones R.W."/>
            <person name="Kamoun S."/>
            <person name="Krampis K."/>
            <person name="Lamour K.H."/>
            <person name="Lee M.K."/>
            <person name="McDonald W.H."/>
            <person name="Medina M."/>
            <person name="Meijer H.J."/>
            <person name="Nordberg E.K."/>
            <person name="Maclean D.J."/>
            <person name="Ospina-Giraldo M.D."/>
            <person name="Morris P.F."/>
            <person name="Phuntumart V."/>
            <person name="Putnam N.H."/>
            <person name="Rash S."/>
            <person name="Rose J.K."/>
            <person name="Sakihama Y."/>
            <person name="Salamov A.A."/>
            <person name="Savidor A."/>
            <person name="Scheuring C.F."/>
            <person name="Smith B.M."/>
            <person name="Sobral B.W."/>
            <person name="Terry A."/>
            <person name="Torto-Alalibo T.A."/>
            <person name="Win J."/>
            <person name="Xu Z."/>
            <person name="Zhang H."/>
            <person name="Grigoriev I.V."/>
            <person name="Rokhsar D.S."/>
            <person name="Boore J.L."/>
        </authorList>
    </citation>
    <scope>NUCLEOTIDE SEQUENCE [LARGE SCALE GENOMIC DNA]</scope>
    <source>
        <strain evidence="7">Pr102</strain>
    </source>
</reference>
<dbReference type="GO" id="GO:0003729">
    <property type="term" value="F:mRNA binding"/>
    <property type="evidence" value="ECO:0000318"/>
    <property type="project" value="GO_Central"/>
</dbReference>